<evidence type="ECO:0000313" key="2">
    <source>
        <dbReference type="Proteomes" id="UP000306509"/>
    </source>
</evidence>
<name>A0A4U8QBX2_9FIRM</name>
<keyword evidence="2" id="KW-1185">Reference proteome</keyword>
<dbReference type="Proteomes" id="UP000306509">
    <property type="component" value="Unassembled WGS sequence"/>
</dbReference>
<proteinExistence type="predicted"/>
<dbReference type="AlphaFoldDB" id="A0A4U8QBX2"/>
<gene>
    <name evidence="1" type="ORF">DSM106044_01051</name>
</gene>
<dbReference type="GO" id="GO:0000272">
    <property type="term" value="P:polysaccharide catabolic process"/>
    <property type="evidence" value="ECO:0007669"/>
    <property type="project" value="InterPro"/>
</dbReference>
<dbReference type="EMBL" id="QGQD01000023">
    <property type="protein sequence ID" value="TLD02014.1"/>
    <property type="molecule type" value="Genomic_DNA"/>
</dbReference>
<dbReference type="Gene3D" id="1.10.1330.10">
    <property type="entry name" value="Dockerin domain"/>
    <property type="match status" value="1"/>
</dbReference>
<comment type="caution">
    <text evidence="1">The sequence shown here is derived from an EMBL/GenBank/DDBJ whole genome shotgun (WGS) entry which is preliminary data.</text>
</comment>
<dbReference type="InterPro" id="IPR036439">
    <property type="entry name" value="Dockerin_dom_sf"/>
</dbReference>
<protein>
    <submittedName>
        <fullName evidence="1">Uncharacterized protein</fullName>
    </submittedName>
</protein>
<organism evidence="1 2">
    <name type="scientific">Robinsoniella peoriensis</name>
    <dbReference type="NCBI Taxonomy" id="180332"/>
    <lineage>
        <taxon>Bacteria</taxon>
        <taxon>Bacillati</taxon>
        <taxon>Bacillota</taxon>
        <taxon>Clostridia</taxon>
        <taxon>Lachnospirales</taxon>
        <taxon>Lachnospiraceae</taxon>
        <taxon>Robinsoniella</taxon>
    </lineage>
</organism>
<evidence type="ECO:0000313" key="1">
    <source>
        <dbReference type="EMBL" id="TLD02014.1"/>
    </source>
</evidence>
<dbReference type="SUPFAM" id="SSF63446">
    <property type="entry name" value="Type I dockerin domain"/>
    <property type="match status" value="1"/>
</dbReference>
<sequence>MEPAGAYGVLDQDASALGALARLLGDVDLNGIVDTQDAAELLEYNAELKELSREQAEVGDVNRDAATDCSAASAILQYSGLLSIFKLFNQPNQQIHSWCNPLILMISTNSSNLRSFHGRYDLLQDSLL</sequence>
<accession>A0A4U8QBX2</accession>
<reference evidence="1 2" key="1">
    <citation type="journal article" date="2019" name="Anaerobe">
        <title>Detection of Robinsoniella peoriensis in multiple bone samples of a trauma patient.</title>
        <authorList>
            <person name="Schrottner P."/>
            <person name="Hartwich K."/>
            <person name="Bunk B."/>
            <person name="Schober I."/>
            <person name="Helbig S."/>
            <person name="Rudolph W.W."/>
            <person name="Gunzer F."/>
        </authorList>
    </citation>
    <scope>NUCLEOTIDE SEQUENCE [LARGE SCALE GENOMIC DNA]</scope>
    <source>
        <strain evidence="1 2">DSM 106044</strain>
    </source>
</reference>